<evidence type="ECO:0000259" key="4">
    <source>
        <dbReference type="Pfam" id="PF08545"/>
    </source>
</evidence>
<dbReference type="PANTHER" id="PTHR34069">
    <property type="entry name" value="3-OXOACYL-[ACYL-CARRIER-PROTEIN] SYNTHASE 3"/>
    <property type="match status" value="1"/>
</dbReference>
<dbReference type="EMBL" id="JACRUJ010000002">
    <property type="protein sequence ID" value="MBC5841483.1"/>
    <property type="molecule type" value="Genomic_DNA"/>
</dbReference>
<feature type="domain" description="Beta-ketoacyl-[acyl-carrier-protein] synthase III C-terminal" evidence="3">
    <location>
        <begin position="247"/>
        <end position="334"/>
    </location>
</feature>
<dbReference type="CDD" id="cd00830">
    <property type="entry name" value="KAS_III"/>
    <property type="match status" value="1"/>
</dbReference>
<sequence>MKAFIKAISYYLPTNVLSNEVIEKDFPEWSIEKISEKIGIKNRYIAADDETSGDMAVKAATKLFEEHNIDKADIDFIILCTQSPDYFLPTTACIVQDRLGLSNSVGAFDMNLGCSGYVYGLGLAKGLVVSGQAKNILLLTSETYSKFIHPKDKSNKTIFGDAAAATLITANDGFAEILNFEYGTDGKGAENLIVKNGGLRNFKKQSTETIDEYDNYHSDDNLYMNGSEIFLFTLSAVPKLITNTLLKNHMEKDSIDLFILHQANKFMLDNLKKKAKIEDEKFYIHLEDCGNTVSSTIPIALYHAKKENRLKIENNILLAGFGVGYSWGGSVLKILK</sequence>
<reference evidence="5 6" key="1">
    <citation type="submission" date="2020-08" db="EMBL/GenBank/DDBJ databases">
        <title>Description of novel Flavobacterium F-380 isolate.</title>
        <authorList>
            <person name="Saticioglu I.B."/>
            <person name="Duman M."/>
            <person name="Altun S."/>
        </authorList>
    </citation>
    <scope>NUCLEOTIDE SEQUENCE [LARGE SCALE GENOMIC DNA]</scope>
    <source>
        <strain evidence="5 6">F-380</strain>
    </source>
</reference>
<evidence type="ECO:0000256" key="2">
    <source>
        <dbReference type="ARBA" id="ARBA00023315"/>
    </source>
</evidence>
<accession>A0ABR7J7M9</accession>
<dbReference type="PANTHER" id="PTHR34069:SF2">
    <property type="entry name" value="BETA-KETOACYL-[ACYL-CARRIER-PROTEIN] SYNTHASE III"/>
    <property type="match status" value="1"/>
</dbReference>
<dbReference type="RefSeq" id="WP_187010063.1">
    <property type="nucleotide sequence ID" value="NZ_JACRUI010000002.1"/>
</dbReference>
<keyword evidence="2" id="KW-0012">Acyltransferase</keyword>
<dbReference type="InterPro" id="IPR013751">
    <property type="entry name" value="ACP_syn_III_N"/>
</dbReference>
<dbReference type="InterPro" id="IPR016039">
    <property type="entry name" value="Thiolase-like"/>
</dbReference>
<dbReference type="Pfam" id="PF08545">
    <property type="entry name" value="ACP_syn_III"/>
    <property type="match status" value="1"/>
</dbReference>
<evidence type="ECO:0000259" key="3">
    <source>
        <dbReference type="Pfam" id="PF08541"/>
    </source>
</evidence>
<keyword evidence="6" id="KW-1185">Reference proteome</keyword>
<proteinExistence type="predicted"/>
<comment type="caution">
    <text evidence="5">The sequence shown here is derived from an EMBL/GenBank/DDBJ whole genome shotgun (WGS) entry which is preliminary data.</text>
</comment>
<evidence type="ECO:0000256" key="1">
    <source>
        <dbReference type="ARBA" id="ARBA00022679"/>
    </source>
</evidence>
<dbReference type="SUPFAM" id="SSF53901">
    <property type="entry name" value="Thiolase-like"/>
    <property type="match status" value="1"/>
</dbReference>
<name>A0ABR7J7M9_9FLAO</name>
<protein>
    <submittedName>
        <fullName evidence="5">Ketoacyl-ACP synthase III</fullName>
    </submittedName>
</protein>
<feature type="domain" description="Beta-ketoacyl-[acyl-carrier-protein] synthase III N-terminal" evidence="4">
    <location>
        <begin position="108"/>
        <end position="186"/>
    </location>
</feature>
<dbReference type="NCBIfam" id="NF006829">
    <property type="entry name" value="PRK09352.1"/>
    <property type="match status" value="1"/>
</dbReference>
<gene>
    <name evidence="5" type="ORF">H8R23_08700</name>
</gene>
<keyword evidence="1" id="KW-0808">Transferase</keyword>
<dbReference type="Gene3D" id="3.40.47.10">
    <property type="match status" value="1"/>
</dbReference>
<dbReference type="Proteomes" id="UP000629963">
    <property type="component" value="Unassembled WGS sequence"/>
</dbReference>
<evidence type="ECO:0000313" key="6">
    <source>
        <dbReference type="Proteomes" id="UP000629963"/>
    </source>
</evidence>
<dbReference type="Pfam" id="PF08541">
    <property type="entry name" value="ACP_syn_III_C"/>
    <property type="match status" value="1"/>
</dbReference>
<organism evidence="5 6">
    <name type="scientific">Flavobacterium kayseriense</name>
    <dbReference type="NCBI Taxonomy" id="2764714"/>
    <lineage>
        <taxon>Bacteria</taxon>
        <taxon>Pseudomonadati</taxon>
        <taxon>Bacteroidota</taxon>
        <taxon>Flavobacteriia</taxon>
        <taxon>Flavobacteriales</taxon>
        <taxon>Flavobacteriaceae</taxon>
        <taxon>Flavobacterium</taxon>
    </lineage>
</organism>
<dbReference type="InterPro" id="IPR013747">
    <property type="entry name" value="ACP_syn_III_C"/>
</dbReference>
<evidence type="ECO:0000313" key="5">
    <source>
        <dbReference type="EMBL" id="MBC5841483.1"/>
    </source>
</evidence>